<dbReference type="EMBL" id="JWIR02000071">
    <property type="protein sequence ID" value="KKB35565.1"/>
    <property type="molecule type" value="Genomic_DNA"/>
</dbReference>
<organism evidence="1 2">
    <name type="scientific">Bacillus thermotolerans</name>
    <name type="common">Quasibacillus thermotolerans</name>
    <dbReference type="NCBI Taxonomy" id="1221996"/>
    <lineage>
        <taxon>Bacteria</taxon>
        <taxon>Bacillati</taxon>
        <taxon>Bacillota</taxon>
        <taxon>Bacilli</taxon>
        <taxon>Bacillales</taxon>
        <taxon>Bacillaceae</taxon>
        <taxon>Bacillus</taxon>
    </lineage>
</organism>
<keyword evidence="2" id="KW-1185">Reference proteome</keyword>
<accession>A0A0F5HRD2</accession>
<sequence>MVSSVVFLTLKKNKYFLKLIKKKSKEEIKLKKYKYGTIV</sequence>
<evidence type="ECO:0000313" key="1">
    <source>
        <dbReference type="EMBL" id="KKB35565.1"/>
    </source>
</evidence>
<dbReference type="Proteomes" id="UP000031563">
    <property type="component" value="Unassembled WGS sequence"/>
</dbReference>
<dbReference type="STRING" id="1221996.QY95_03418"/>
<dbReference type="AlphaFoldDB" id="A0A0F5HRD2"/>
<evidence type="ECO:0000313" key="2">
    <source>
        <dbReference type="Proteomes" id="UP000031563"/>
    </source>
</evidence>
<name>A0A0F5HRD2_BACTR</name>
<reference evidence="1" key="1">
    <citation type="submission" date="2015-02" db="EMBL/GenBank/DDBJ databases">
        <title>Genome Assembly of Bacillaceae bacterium MTCC 8252.</title>
        <authorList>
            <person name="Verma A."/>
            <person name="Khatri I."/>
            <person name="Mual P."/>
            <person name="Subramanian S."/>
            <person name="Krishnamurthi S."/>
        </authorList>
    </citation>
    <scope>NUCLEOTIDE SEQUENCE [LARGE SCALE GENOMIC DNA]</scope>
    <source>
        <strain evidence="1">MTCC 8252</strain>
    </source>
</reference>
<comment type="caution">
    <text evidence="1">The sequence shown here is derived from an EMBL/GenBank/DDBJ whole genome shotgun (WGS) entry which is preliminary data.</text>
</comment>
<proteinExistence type="predicted"/>
<gene>
    <name evidence="1" type="ORF">QY95_03418</name>
</gene>
<accession>A0A0F5HRV6</accession>
<protein>
    <submittedName>
        <fullName evidence="1">Uncharacterized protein</fullName>
    </submittedName>
</protein>